<dbReference type="EMBL" id="JAYWIO010000002">
    <property type="protein sequence ID" value="KAK7283083.1"/>
    <property type="molecule type" value="Genomic_DNA"/>
</dbReference>
<sequence>MTISSSKLSSSSPHNLSMATSLYKFSLEKMLPCVSIFKMFDPSMSQSLLLRIMMIRVAVADDGGWWPLK</sequence>
<accession>A0AAN9P0V6</accession>
<protein>
    <submittedName>
        <fullName evidence="1">Uncharacterized protein</fullName>
    </submittedName>
</protein>
<reference evidence="1 2" key="1">
    <citation type="submission" date="2024-01" db="EMBL/GenBank/DDBJ databases">
        <title>The genomes of 5 underutilized Papilionoideae crops provide insights into root nodulation and disease resistanc.</title>
        <authorList>
            <person name="Yuan L."/>
        </authorList>
    </citation>
    <scope>NUCLEOTIDE SEQUENCE [LARGE SCALE GENOMIC DNA]</scope>
    <source>
        <strain evidence="1">ZHUSHIDOU_FW_LH</strain>
        <tissue evidence="1">Leaf</tissue>
    </source>
</reference>
<evidence type="ECO:0000313" key="2">
    <source>
        <dbReference type="Proteomes" id="UP001372338"/>
    </source>
</evidence>
<gene>
    <name evidence="1" type="ORF">RIF29_12353</name>
</gene>
<keyword evidence="2" id="KW-1185">Reference proteome</keyword>
<dbReference type="Proteomes" id="UP001372338">
    <property type="component" value="Unassembled WGS sequence"/>
</dbReference>
<dbReference type="AlphaFoldDB" id="A0AAN9P0V6"/>
<proteinExistence type="predicted"/>
<comment type="caution">
    <text evidence="1">The sequence shown here is derived from an EMBL/GenBank/DDBJ whole genome shotgun (WGS) entry which is preliminary data.</text>
</comment>
<evidence type="ECO:0000313" key="1">
    <source>
        <dbReference type="EMBL" id="KAK7283083.1"/>
    </source>
</evidence>
<name>A0AAN9P0V6_CROPI</name>
<organism evidence="1 2">
    <name type="scientific">Crotalaria pallida</name>
    <name type="common">Smooth rattlebox</name>
    <name type="synonym">Crotalaria striata</name>
    <dbReference type="NCBI Taxonomy" id="3830"/>
    <lineage>
        <taxon>Eukaryota</taxon>
        <taxon>Viridiplantae</taxon>
        <taxon>Streptophyta</taxon>
        <taxon>Embryophyta</taxon>
        <taxon>Tracheophyta</taxon>
        <taxon>Spermatophyta</taxon>
        <taxon>Magnoliopsida</taxon>
        <taxon>eudicotyledons</taxon>
        <taxon>Gunneridae</taxon>
        <taxon>Pentapetalae</taxon>
        <taxon>rosids</taxon>
        <taxon>fabids</taxon>
        <taxon>Fabales</taxon>
        <taxon>Fabaceae</taxon>
        <taxon>Papilionoideae</taxon>
        <taxon>50 kb inversion clade</taxon>
        <taxon>genistoids sensu lato</taxon>
        <taxon>core genistoids</taxon>
        <taxon>Crotalarieae</taxon>
        <taxon>Crotalaria</taxon>
    </lineage>
</organism>